<feature type="domain" description="DUF7657" evidence="3">
    <location>
        <begin position="80"/>
        <end position="472"/>
    </location>
</feature>
<proteinExistence type="predicted"/>
<evidence type="ECO:0000313" key="5">
    <source>
        <dbReference type="Proteomes" id="UP000824232"/>
    </source>
</evidence>
<feature type="transmembrane region" description="Helical" evidence="1">
    <location>
        <begin position="223"/>
        <end position="240"/>
    </location>
</feature>
<feature type="transmembrane region" description="Helical" evidence="1">
    <location>
        <begin position="81"/>
        <end position="104"/>
    </location>
</feature>
<evidence type="ECO:0000313" key="4">
    <source>
        <dbReference type="EMBL" id="HIR59206.1"/>
    </source>
</evidence>
<dbReference type="Proteomes" id="UP000824232">
    <property type="component" value="Unassembled WGS sequence"/>
</dbReference>
<evidence type="ECO:0000259" key="2">
    <source>
        <dbReference type="Pfam" id="PF24672"/>
    </source>
</evidence>
<dbReference type="EMBL" id="DVHC01000041">
    <property type="protein sequence ID" value="HIR59206.1"/>
    <property type="molecule type" value="Genomic_DNA"/>
</dbReference>
<feature type="transmembrane region" description="Helical" evidence="1">
    <location>
        <begin position="455"/>
        <end position="472"/>
    </location>
</feature>
<feature type="domain" description="DUF7654" evidence="2">
    <location>
        <begin position="564"/>
        <end position="703"/>
    </location>
</feature>
<reference evidence="4" key="2">
    <citation type="journal article" date="2021" name="PeerJ">
        <title>Extensive microbial diversity within the chicken gut microbiome revealed by metagenomics and culture.</title>
        <authorList>
            <person name="Gilroy R."/>
            <person name="Ravi A."/>
            <person name="Getino M."/>
            <person name="Pursley I."/>
            <person name="Horton D.L."/>
            <person name="Alikhan N.F."/>
            <person name="Baker D."/>
            <person name="Gharbi K."/>
            <person name="Hall N."/>
            <person name="Watson M."/>
            <person name="Adriaenssens E.M."/>
            <person name="Foster-Nyarko E."/>
            <person name="Jarju S."/>
            <person name="Secka A."/>
            <person name="Antonio M."/>
            <person name="Oren A."/>
            <person name="Chaudhuri R.R."/>
            <person name="La Ragione R."/>
            <person name="Hildebrand F."/>
            <person name="Pallen M.J."/>
        </authorList>
    </citation>
    <scope>NUCLEOTIDE SEQUENCE</scope>
    <source>
        <strain evidence="4">CHK184-20233</strain>
    </source>
</reference>
<feature type="transmembrane region" description="Helical" evidence="1">
    <location>
        <begin position="269"/>
        <end position="285"/>
    </location>
</feature>
<protein>
    <submittedName>
        <fullName evidence="4">Uncharacterized protein</fullName>
    </submittedName>
</protein>
<dbReference type="InterPro" id="IPR056074">
    <property type="entry name" value="DUF7657"/>
</dbReference>
<gene>
    <name evidence="4" type="ORF">IAB38_04065</name>
</gene>
<dbReference type="Pfam" id="PF24672">
    <property type="entry name" value="DUF7654"/>
    <property type="match status" value="1"/>
</dbReference>
<keyword evidence="1" id="KW-0812">Transmembrane</keyword>
<sequence>MKKFCIELKDDFFTIKNTKLFKLGLILISFIFPLLVEKFYYVDESFSIIRYVIFTLILLFLSFNLIFDIKKMWDFIYRKRYLIGISLFVVVVLGGFHGSSISIFNDIIEPGSNVSSSETIIGRTREIRSDEWDISSLMVLSQLTPLNELSPINKTMMGGIGSNVELFPKLPTKSLSVLLSPRCLGFLFLPEDNAFSFYWFFEYFLLFFASFEFLMLVTKKKKLLSLVGTIAIVFSAAVQWWEFTNILAYGMLAIVFFDKFLNSNSYLKKIIFSLLIGYCGVLYIMSLYPAWMVPFGYFFLGIVIWQLIDNKGKYKWKDFLLLVPIVLITIASMLIPTILNASEVIELMSNTAYPGGRFSTGAEDLEKLFYYPASFVLPFVNSTNASETAQFLSLYPLTLIMGLYYFIKNRKKGKKDSLIPILMIVIVFLSIWNYVEIPDFLAKITLLYMSKPARTVTAVGFTSCILMIVIIANYSRKIEDKKTVIKDLLLALIVLIPVLYFVKKYCSFISIPLLLVIAVLYFIIFYLFIRNDIKAKKILCIIIVLVSLCSGVLVHPLSRTVNAVYDKPIAKEIQSIVKKDPDGLWVSEFIQTANYVHANGAKTLNSTNYYPNFSLWKKIDPKGKYEKRWNRYSTLSVNIIEDKTNIKLVAADHLALNLNSDDMCKINIDYLFTPSDDRDELSNDKVEIKEIYSKENMYIYKINCN</sequence>
<feature type="transmembrane region" description="Helical" evidence="1">
    <location>
        <begin position="418"/>
        <end position="435"/>
    </location>
</feature>
<feature type="transmembrane region" description="Helical" evidence="1">
    <location>
        <begin position="484"/>
        <end position="502"/>
    </location>
</feature>
<keyword evidence="1" id="KW-0472">Membrane</keyword>
<dbReference type="Pfam" id="PF24677">
    <property type="entry name" value="DUF7657"/>
    <property type="match status" value="1"/>
</dbReference>
<reference evidence="4" key="1">
    <citation type="submission" date="2020-10" db="EMBL/GenBank/DDBJ databases">
        <authorList>
            <person name="Gilroy R."/>
        </authorList>
    </citation>
    <scope>NUCLEOTIDE SEQUENCE</scope>
    <source>
        <strain evidence="4">CHK184-20233</strain>
    </source>
</reference>
<keyword evidence="1" id="KW-1133">Transmembrane helix</keyword>
<organism evidence="4 5">
    <name type="scientific">Candidatus Onthousia excrementipullorum</name>
    <dbReference type="NCBI Taxonomy" id="2840884"/>
    <lineage>
        <taxon>Bacteria</taxon>
        <taxon>Bacillati</taxon>
        <taxon>Bacillota</taxon>
        <taxon>Bacilli</taxon>
        <taxon>Candidatus Onthousia</taxon>
    </lineage>
</organism>
<evidence type="ECO:0000256" key="1">
    <source>
        <dbReference type="SAM" id="Phobius"/>
    </source>
</evidence>
<feature type="transmembrane region" description="Helical" evidence="1">
    <location>
        <begin position="388"/>
        <end position="406"/>
    </location>
</feature>
<feature type="transmembrane region" description="Helical" evidence="1">
    <location>
        <begin position="291"/>
        <end position="308"/>
    </location>
</feature>
<feature type="transmembrane region" description="Helical" evidence="1">
    <location>
        <begin position="48"/>
        <end position="69"/>
    </location>
</feature>
<accession>A0A9D1DUM7</accession>
<comment type="caution">
    <text evidence="4">The sequence shown here is derived from an EMBL/GenBank/DDBJ whole genome shotgun (WGS) entry which is preliminary data.</text>
</comment>
<feature type="transmembrane region" description="Helical" evidence="1">
    <location>
        <begin position="320"/>
        <end position="339"/>
    </location>
</feature>
<name>A0A9D1DUM7_9FIRM</name>
<evidence type="ECO:0000259" key="3">
    <source>
        <dbReference type="Pfam" id="PF24677"/>
    </source>
</evidence>
<feature type="transmembrane region" description="Helical" evidence="1">
    <location>
        <begin position="246"/>
        <end position="262"/>
    </location>
</feature>
<feature type="transmembrane region" description="Helical" evidence="1">
    <location>
        <begin position="538"/>
        <end position="557"/>
    </location>
</feature>
<dbReference type="AlphaFoldDB" id="A0A9D1DUM7"/>
<feature type="transmembrane region" description="Helical" evidence="1">
    <location>
        <begin position="197"/>
        <end position="216"/>
    </location>
</feature>
<dbReference type="InterPro" id="IPR056071">
    <property type="entry name" value="DUF7654"/>
</dbReference>
<feature type="transmembrane region" description="Helical" evidence="1">
    <location>
        <begin position="508"/>
        <end position="529"/>
    </location>
</feature>
<feature type="transmembrane region" description="Helical" evidence="1">
    <location>
        <begin position="20"/>
        <end position="36"/>
    </location>
</feature>